<organism evidence="3 4">
    <name type="scientific">Lonsdalea quercina</name>
    <dbReference type="NCBI Taxonomy" id="71657"/>
    <lineage>
        <taxon>Bacteria</taxon>
        <taxon>Pseudomonadati</taxon>
        <taxon>Pseudomonadota</taxon>
        <taxon>Gammaproteobacteria</taxon>
        <taxon>Enterobacterales</taxon>
        <taxon>Pectobacteriaceae</taxon>
        <taxon>Lonsdalea</taxon>
    </lineage>
</organism>
<evidence type="ECO:0000259" key="2">
    <source>
        <dbReference type="Pfam" id="PF02036"/>
    </source>
</evidence>
<dbReference type="InterPro" id="IPR003033">
    <property type="entry name" value="SCP2_sterol-bd_dom"/>
</dbReference>
<dbReference type="PANTHER" id="PTHR38693">
    <property type="entry name" value="UBIQUINONE BIOSYNTHESIS PROTEIN UBIJ"/>
    <property type="match status" value="1"/>
</dbReference>
<dbReference type="AlphaFoldDB" id="A0A1H4CV26"/>
<comment type="similarity">
    <text evidence="1">Belongs to the UbiJ family.</text>
</comment>
<dbReference type="Pfam" id="PF02036">
    <property type="entry name" value="SCP2"/>
    <property type="match status" value="1"/>
</dbReference>
<gene>
    <name evidence="1" type="primary">ubiJ</name>
    <name evidence="3" type="ORF">SAMN02982996_02137</name>
</gene>
<dbReference type="GO" id="GO:0005737">
    <property type="term" value="C:cytoplasm"/>
    <property type="evidence" value="ECO:0007669"/>
    <property type="project" value="UniProtKB-SubCell"/>
</dbReference>
<accession>A0A1H4CV26</accession>
<dbReference type="PANTHER" id="PTHR38693:SF1">
    <property type="entry name" value="UBIQUINONE BIOSYNTHESIS ACCESSORY FACTOR UBIJ"/>
    <property type="match status" value="1"/>
</dbReference>
<dbReference type="InterPro" id="IPR038989">
    <property type="entry name" value="UbiJ"/>
</dbReference>
<evidence type="ECO:0000256" key="1">
    <source>
        <dbReference type="HAMAP-Rule" id="MF_02215"/>
    </source>
</evidence>
<comment type="pathway">
    <text evidence="1">Cofactor biosynthesis; ubiquinone biosynthesis.</text>
</comment>
<keyword evidence="4" id="KW-1185">Reference proteome</keyword>
<comment type="subcellular location">
    <subcellularLocation>
        <location evidence="1">Cytoplasm</location>
    </subcellularLocation>
</comment>
<feature type="domain" description="SCP2" evidence="2">
    <location>
        <begin position="17"/>
        <end position="115"/>
    </location>
</feature>
<dbReference type="InterPro" id="IPR036527">
    <property type="entry name" value="SCP2_sterol-bd_dom_sf"/>
</dbReference>
<evidence type="ECO:0000313" key="3">
    <source>
        <dbReference type="EMBL" id="SEA64260.1"/>
    </source>
</evidence>
<reference evidence="3 4" key="1">
    <citation type="submission" date="2016-10" db="EMBL/GenBank/DDBJ databases">
        <authorList>
            <person name="de Groot N.N."/>
        </authorList>
    </citation>
    <scope>NUCLEOTIDE SEQUENCE [LARGE SCALE GENOMIC DNA]</scope>
    <source>
        <strain evidence="3 4">ATCC 29281</strain>
    </source>
</reference>
<dbReference type="UniPathway" id="UPA00232"/>
<comment type="function">
    <text evidence="1">Required for ubiquinone (coenzyme Q) biosynthesis. Binds hydrophobic ubiquinone biosynthetic intermediates via its SCP2 domain and is essential for the stability of the Ubi complex. May constitute a docking platform where Ubi enzymes assemble and access their SCP2-bound polyprenyl substrates.</text>
</comment>
<dbReference type="Proteomes" id="UP000187280">
    <property type="component" value="Unassembled WGS sequence"/>
</dbReference>
<dbReference type="GO" id="GO:0006744">
    <property type="term" value="P:ubiquinone biosynthetic process"/>
    <property type="evidence" value="ECO:0007669"/>
    <property type="project" value="UniProtKB-UniRule"/>
</dbReference>
<proteinExistence type="inferred from homology"/>
<evidence type="ECO:0000313" key="4">
    <source>
        <dbReference type="Proteomes" id="UP000187280"/>
    </source>
</evidence>
<dbReference type="STRING" id="71657.SAMN02982996_02137"/>
<sequence>MPMRIMPVLTAALETALNQLLFRDRSMKAARQRLHGKTLRIDIAELRAPLVLIFSEQRLDVVSQWASTPDCRLVTQLSALIQLRDRQQLSALMRSGELTLEGDIQVAQQFIALLDLAEIDPAEWLSPYLGDIAAEGLSQTARKTVSAVSGFLCRQRHYLSETLTEEWRLLPGKLEATWFGDEVEALDRAVDALSERLSKLEETR</sequence>
<keyword evidence="3" id="KW-0830">Ubiquinone</keyword>
<dbReference type="EMBL" id="FNQS01000006">
    <property type="protein sequence ID" value="SEA64260.1"/>
    <property type="molecule type" value="Genomic_DNA"/>
</dbReference>
<dbReference type="Gene3D" id="3.30.1050.10">
    <property type="entry name" value="SCP2 sterol-binding domain"/>
    <property type="match status" value="1"/>
</dbReference>
<dbReference type="eggNOG" id="COG3165">
    <property type="taxonomic scope" value="Bacteria"/>
</dbReference>
<dbReference type="HAMAP" id="MF_02215">
    <property type="entry name" value="UbiJ"/>
    <property type="match status" value="1"/>
</dbReference>
<keyword evidence="1" id="KW-0963">Cytoplasm</keyword>
<dbReference type="SUPFAM" id="SSF55718">
    <property type="entry name" value="SCP-like"/>
    <property type="match status" value="1"/>
</dbReference>
<name>A0A1H4CV26_9GAMM</name>
<keyword evidence="1" id="KW-0831">Ubiquinone biosynthesis</keyword>
<protein>
    <recommendedName>
        <fullName evidence="1">Ubiquinone biosynthesis accessory factor UbiJ</fullName>
    </recommendedName>
</protein>